<dbReference type="EMBL" id="KQ997579">
    <property type="protein sequence ID" value="KZV43921.1"/>
    <property type="molecule type" value="Genomic_DNA"/>
</dbReference>
<gene>
    <name evidence="1" type="ORF">F511_27281</name>
</gene>
<sequence>MVLEETLKLGVSEEEHGGQGVDEATFADDFAQWLDDFVSRNNVPEIVGPRTFTEAEGSTCPVVEKNLVQAVGSKPVTEEDMSIDDLLLKISNDMFLPRISIHDKGKAILDDDEPVRGNPAREMVELICGDIEFLVRVRDQVMVDVVELFHSFSLNKLSNLDALRELKEKEKLMLEWVETDSLEMAVKRKAYILAKYRELLLRELLDSHRKYFAPGQPWTTTASLIIDLLSDAHSKSLEDLL</sequence>
<name>A0A2Z7CA58_9LAMI</name>
<dbReference type="AlphaFoldDB" id="A0A2Z7CA58"/>
<keyword evidence="2" id="KW-1185">Reference proteome</keyword>
<protein>
    <submittedName>
        <fullName evidence="1">Uncharacterized protein</fullName>
    </submittedName>
</protein>
<accession>A0A2Z7CA58</accession>
<dbReference type="Proteomes" id="UP000250235">
    <property type="component" value="Unassembled WGS sequence"/>
</dbReference>
<reference evidence="1 2" key="1">
    <citation type="journal article" date="2015" name="Proc. Natl. Acad. Sci. U.S.A.">
        <title>The resurrection genome of Boea hygrometrica: A blueprint for survival of dehydration.</title>
        <authorList>
            <person name="Xiao L."/>
            <person name="Yang G."/>
            <person name="Zhang L."/>
            <person name="Yang X."/>
            <person name="Zhao S."/>
            <person name="Ji Z."/>
            <person name="Zhou Q."/>
            <person name="Hu M."/>
            <person name="Wang Y."/>
            <person name="Chen M."/>
            <person name="Xu Y."/>
            <person name="Jin H."/>
            <person name="Xiao X."/>
            <person name="Hu G."/>
            <person name="Bao F."/>
            <person name="Hu Y."/>
            <person name="Wan P."/>
            <person name="Li L."/>
            <person name="Deng X."/>
            <person name="Kuang T."/>
            <person name="Xiang C."/>
            <person name="Zhu J.K."/>
            <person name="Oliver M.J."/>
            <person name="He Y."/>
        </authorList>
    </citation>
    <scope>NUCLEOTIDE SEQUENCE [LARGE SCALE GENOMIC DNA]</scope>
    <source>
        <strain evidence="2">cv. XS01</strain>
    </source>
</reference>
<organism evidence="1 2">
    <name type="scientific">Dorcoceras hygrometricum</name>
    <dbReference type="NCBI Taxonomy" id="472368"/>
    <lineage>
        <taxon>Eukaryota</taxon>
        <taxon>Viridiplantae</taxon>
        <taxon>Streptophyta</taxon>
        <taxon>Embryophyta</taxon>
        <taxon>Tracheophyta</taxon>
        <taxon>Spermatophyta</taxon>
        <taxon>Magnoliopsida</taxon>
        <taxon>eudicotyledons</taxon>
        <taxon>Gunneridae</taxon>
        <taxon>Pentapetalae</taxon>
        <taxon>asterids</taxon>
        <taxon>lamiids</taxon>
        <taxon>Lamiales</taxon>
        <taxon>Gesneriaceae</taxon>
        <taxon>Didymocarpoideae</taxon>
        <taxon>Trichosporeae</taxon>
        <taxon>Loxocarpinae</taxon>
        <taxon>Dorcoceras</taxon>
    </lineage>
</organism>
<proteinExistence type="predicted"/>
<evidence type="ECO:0000313" key="1">
    <source>
        <dbReference type="EMBL" id="KZV43921.1"/>
    </source>
</evidence>
<evidence type="ECO:0000313" key="2">
    <source>
        <dbReference type="Proteomes" id="UP000250235"/>
    </source>
</evidence>